<protein>
    <submittedName>
        <fullName evidence="3">Putative Sulfatase</fullName>
    </submittedName>
</protein>
<dbReference type="Pfam" id="PF00884">
    <property type="entry name" value="Sulfatase"/>
    <property type="match status" value="1"/>
</dbReference>
<organism evidence="3">
    <name type="scientific">uncultured marine microorganism HF4000_ANIW141K23</name>
    <dbReference type="NCBI Taxonomy" id="455538"/>
    <lineage>
        <taxon>unclassified sequences</taxon>
        <taxon>environmental samples</taxon>
    </lineage>
</organism>
<sequence>MNELKTKSKKIHPFLVAIFPILIIYSQNIGRVEIEEVFLPVIIIVGPTIGLYYFLKSILKNENKSAVIVTLILIMLFSYGHIYYLLNDVMIGEFDIGRNRYLIPAFGLLLGIGIFLTIKIKTALDNATTILNVVSVVIILVAVGNVGLVLADTASGGSGKYDGNIMQELFYDRIDFSSYFEPHEFSLSEEKPPDVYYLIVDEYGRNDALLEYNNFDNSEFTNFLTQKGFHVAKNSFSNYPTSMQSITSTMNMRYINFLSDEVGEKARNYKPLNEKTYGLLPNNQVIKNFKDMGYKMINFNTFSTHQHELPLADLGLCNRGVNLLDNKLFDTISRTTIFGYFVERLWEDEMRKTIMCVFEEFSSVEENFEEPVFVWAHMNLPHGPYIFGPNGEPITPGTPLLLTANPEHRVSGWDEKQQYIQQVQFSNKMMKKIVNEILSKEKPAIIIFQSDHGTAWDVNWFEPSKDDVWERLKIFNAIYFPDEEKRKMLEDDRTAVNTFRIVFNSYFGSNYEMLEDKMYWGWNAKPYYFEEVTSYLLEK</sequence>
<accession>B3T5Q8</accession>
<feature type="transmembrane region" description="Helical" evidence="1">
    <location>
        <begin position="130"/>
        <end position="151"/>
    </location>
</feature>
<evidence type="ECO:0000256" key="1">
    <source>
        <dbReference type="SAM" id="Phobius"/>
    </source>
</evidence>
<keyword evidence="1" id="KW-1133">Transmembrane helix</keyword>
<keyword evidence="1" id="KW-0812">Transmembrane</keyword>
<gene>
    <name evidence="3" type="ORF">ALOHA_HF4000ANIW141K23ctg1g27</name>
</gene>
<feature type="transmembrane region" description="Helical" evidence="1">
    <location>
        <begin position="12"/>
        <end position="31"/>
    </location>
</feature>
<dbReference type="AlphaFoldDB" id="B3T5Q8"/>
<dbReference type="EMBL" id="EU016612">
    <property type="protein sequence ID" value="ABZ07917.1"/>
    <property type="molecule type" value="Genomic_DNA"/>
</dbReference>
<keyword evidence="1" id="KW-0472">Membrane</keyword>
<dbReference type="InterPro" id="IPR000917">
    <property type="entry name" value="Sulfatase_N"/>
</dbReference>
<feature type="domain" description="Sulfatase N-terminal" evidence="2">
    <location>
        <begin position="195"/>
        <end position="469"/>
    </location>
</feature>
<dbReference type="Gene3D" id="3.40.720.10">
    <property type="entry name" value="Alkaline Phosphatase, subunit A"/>
    <property type="match status" value="1"/>
</dbReference>
<dbReference type="SUPFAM" id="SSF53649">
    <property type="entry name" value="Alkaline phosphatase-like"/>
    <property type="match status" value="1"/>
</dbReference>
<evidence type="ECO:0000313" key="3">
    <source>
        <dbReference type="EMBL" id="ABZ07917.1"/>
    </source>
</evidence>
<dbReference type="InterPro" id="IPR017850">
    <property type="entry name" value="Alkaline_phosphatase_core_sf"/>
</dbReference>
<proteinExistence type="predicted"/>
<reference evidence="3" key="1">
    <citation type="journal article" date="2008" name="ISME J.">
        <title>Genomic patterns of recombination, clonal divergence and environment in marine microbial populations.</title>
        <authorList>
            <person name="Konstantinidis K.T."/>
            <person name="Delong E.F."/>
        </authorList>
    </citation>
    <scope>NUCLEOTIDE SEQUENCE</scope>
</reference>
<feature type="transmembrane region" description="Helical" evidence="1">
    <location>
        <begin position="37"/>
        <end position="55"/>
    </location>
</feature>
<feature type="transmembrane region" description="Helical" evidence="1">
    <location>
        <begin position="101"/>
        <end position="118"/>
    </location>
</feature>
<name>B3T5Q8_9ZZZZ</name>
<evidence type="ECO:0000259" key="2">
    <source>
        <dbReference type="Pfam" id="PF00884"/>
    </source>
</evidence>
<feature type="transmembrane region" description="Helical" evidence="1">
    <location>
        <begin position="67"/>
        <end position="86"/>
    </location>
</feature>